<dbReference type="InterPro" id="IPR036286">
    <property type="entry name" value="LexA/Signal_pep-like_sf"/>
</dbReference>
<dbReference type="Gene3D" id="1.10.260.40">
    <property type="entry name" value="lambda repressor-like DNA-binding domains"/>
    <property type="match status" value="1"/>
</dbReference>
<feature type="domain" description="HTH cro/C1-type" evidence="4">
    <location>
        <begin position="27"/>
        <end position="76"/>
    </location>
</feature>
<accession>A0A1I3KCB5</accession>
<reference evidence="6" key="1">
    <citation type="submission" date="2016-10" db="EMBL/GenBank/DDBJ databases">
        <authorList>
            <person name="Varghese N."/>
            <person name="Submissions S."/>
        </authorList>
    </citation>
    <scope>NUCLEOTIDE SEQUENCE [LARGE SCALE GENOMIC DNA]</scope>
    <source>
        <strain evidence="6">LMG 24016</strain>
    </source>
</reference>
<evidence type="ECO:0000256" key="1">
    <source>
        <dbReference type="ARBA" id="ARBA00023015"/>
    </source>
</evidence>
<gene>
    <name evidence="5" type="ORF">SAMN05216206_2780</name>
</gene>
<dbReference type="RefSeq" id="WP_090242865.1">
    <property type="nucleotide sequence ID" value="NZ_FOQL01000003.1"/>
</dbReference>
<dbReference type="CDD" id="cd06529">
    <property type="entry name" value="S24_LexA-like"/>
    <property type="match status" value="1"/>
</dbReference>
<dbReference type="CDD" id="cd00093">
    <property type="entry name" value="HTH_XRE"/>
    <property type="match status" value="1"/>
</dbReference>
<dbReference type="Proteomes" id="UP000243606">
    <property type="component" value="Unassembled WGS sequence"/>
</dbReference>
<dbReference type="Pfam" id="PF01381">
    <property type="entry name" value="HTH_3"/>
    <property type="match status" value="1"/>
</dbReference>
<proteinExistence type="predicted"/>
<dbReference type="PANTHER" id="PTHR40661:SF3">
    <property type="entry name" value="FELS-1 PROPHAGE TRANSCRIPTIONAL REGULATOR"/>
    <property type="match status" value="1"/>
</dbReference>
<evidence type="ECO:0000313" key="5">
    <source>
        <dbReference type="EMBL" id="SFI70149.1"/>
    </source>
</evidence>
<keyword evidence="1" id="KW-0805">Transcription regulation</keyword>
<keyword evidence="3" id="KW-0804">Transcription</keyword>
<dbReference type="OrthoDB" id="9791537at2"/>
<dbReference type="InterPro" id="IPR010982">
    <property type="entry name" value="Lambda_DNA-bd_dom_sf"/>
</dbReference>
<keyword evidence="2" id="KW-0238">DNA-binding</keyword>
<dbReference type="SUPFAM" id="SSF51306">
    <property type="entry name" value="LexA/Signal peptidase"/>
    <property type="match status" value="1"/>
</dbReference>
<protein>
    <submittedName>
        <fullName evidence="5">Helix-turn-helix</fullName>
    </submittedName>
</protein>
<dbReference type="Gene3D" id="2.10.109.10">
    <property type="entry name" value="Umud Fragment, subunit A"/>
    <property type="match status" value="1"/>
</dbReference>
<name>A0A1I3KCB5_9PSED</name>
<sequence>MSKKKDLSPALKAECDAAKALFTSRKNALGLTQAKIAEAADISPAAVAMYLNGQNPLNAKFAAVLSRLIGEPVEKFSPRLATELKQMQSAPSSQNAGAADKVRQMLDKVGKSLTDDARQQIIRAASEGADHGNSNVITGDFRRTGMVGDEIRIAHYDVQGAMGNGKLVHDFPEMFRDVTVSQQHLKELGVKYQDPAHLKLITGDGQSMEPTIQDKDPLIADASIREFTGDGIYAFVWQGLFYIKRLQIKDSDHFKMISDNKHHDPEIIRIDETYIQARILLVWNAQKL</sequence>
<dbReference type="SMART" id="SM00530">
    <property type="entry name" value="HTH_XRE"/>
    <property type="match status" value="1"/>
</dbReference>
<dbReference type="InterPro" id="IPR039418">
    <property type="entry name" value="LexA-like"/>
</dbReference>
<dbReference type="GO" id="GO:0003677">
    <property type="term" value="F:DNA binding"/>
    <property type="evidence" value="ECO:0007669"/>
    <property type="project" value="UniProtKB-KW"/>
</dbReference>
<dbReference type="Pfam" id="PF00717">
    <property type="entry name" value="Peptidase_S24"/>
    <property type="match status" value="1"/>
</dbReference>
<dbReference type="AlphaFoldDB" id="A0A1I3KCB5"/>
<dbReference type="SUPFAM" id="SSF47413">
    <property type="entry name" value="lambda repressor-like DNA-binding domains"/>
    <property type="match status" value="1"/>
</dbReference>
<evidence type="ECO:0000256" key="2">
    <source>
        <dbReference type="ARBA" id="ARBA00023125"/>
    </source>
</evidence>
<organism evidence="5 6">
    <name type="scientific">Pseudomonas guineae</name>
    <dbReference type="NCBI Taxonomy" id="425504"/>
    <lineage>
        <taxon>Bacteria</taxon>
        <taxon>Pseudomonadati</taxon>
        <taxon>Pseudomonadota</taxon>
        <taxon>Gammaproteobacteria</taxon>
        <taxon>Pseudomonadales</taxon>
        <taxon>Pseudomonadaceae</taxon>
        <taxon>Pseudomonas</taxon>
    </lineage>
</organism>
<dbReference type="PANTHER" id="PTHR40661">
    <property type="match status" value="1"/>
</dbReference>
<dbReference type="EMBL" id="FOQL01000003">
    <property type="protein sequence ID" value="SFI70149.1"/>
    <property type="molecule type" value="Genomic_DNA"/>
</dbReference>
<dbReference type="PROSITE" id="PS50943">
    <property type="entry name" value="HTH_CROC1"/>
    <property type="match status" value="1"/>
</dbReference>
<evidence type="ECO:0000313" key="6">
    <source>
        <dbReference type="Proteomes" id="UP000243606"/>
    </source>
</evidence>
<dbReference type="STRING" id="425504.SAMN05216206_2780"/>
<evidence type="ECO:0000259" key="4">
    <source>
        <dbReference type="PROSITE" id="PS50943"/>
    </source>
</evidence>
<keyword evidence="6" id="KW-1185">Reference proteome</keyword>
<dbReference type="InterPro" id="IPR001387">
    <property type="entry name" value="Cro/C1-type_HTH"/>
</dbReference>
<dbReference type="InterPro" id="IPR015927">
    <property type="entry name" value="Peptidase_S24_S26A/B/C"/>
</dbReference>
<evidence type="ECO:0000256" key="3">
    <source>
        <dbReference type="ARBA" id="ARBA00023163"/>
    </source>
</evidence>